<name>A0AAJ5WCQ9_9SPHI</name>
<reference evidence="1" key="1">
    <citation type="submission" date="2023-03" db="EMBL/GenBank/DDBJ databases">
        <title>Andean soil-derived lignocellulolytic bacterial consortium as a source of novel taxa and putative plastic-active enzymes.</title>
        <authorList>
            <person name="Diaz-Garcia L."/>
            <person name="Chuvochina M."/>
            <person name="Feuerriegel G."/>
            <person name="Bunk B."/>
            <person name="Sproer C."/>
            <person name="Streit W.R."/>
            <person name="Rodriguez L.M."/>
            <person name="Overmann J."/>
            <person name="Jimenez D.J."/>
        </authorList>
    </citation>
    <scope>NUCLEOTIDE SEQUENCE</scope>
    <source>
        <strain evidence="1">MAG 3858</strain>
    </source>
</reference>
<evidence type="ECO:0000313" key="1">
    <source>
        <dbReference type="EMBL" id="WEK21236.1"/>
    </source>
</evidence>
<organism evidence="1 2">
    <name type="scientific">Candidatus Pedobacter colombiensis</name>
    <dbReference type="NCBI Taxonomy" id="3121371"/>
    <lineage>
        <taxon>Bacteria</taxon>
        <taxon>Pseudomonadati</taxon>
        <taxon>Bacteroidota</taxon>
        <taxon>Sphingobacteriia</taxon>
        <taxon>Sphingobacteriales</taxon>
        <taxon>Sphingobacteriaceae</taxon>
        <taxon>Pedobacter</taxon>
    </lineage>
</organism>
<accession>A0AAJ5WCQ9</accession>
<sequence length="187" mass="20040">MKNKTLYIALLSFVILYTSCSKISENIREDIFVNDTVYFNIPVLSDSTASATISGITSNLNLAEEIKKSANSFTIANIKTTKITSLNLDLGTISKDSIDTKNNFANLGTLKFGFSTNGTITNIANITIPSTATISHLTLSPSIPPESLTPILTAPSPTYNVIVKAKAPTTTLMRVRAAAAYTITLSK</sequence>
<proteinExistence type="predicted"/>
<evidence type="ECO:0000313" key="2">
    <source>
        <dbReference type="Proteomes" id="UP001214530"/>
    </source>
</evidence>
<dbReference type="EMBL" id="CP119313">
    <property type="protein sequence ID" value="WEK21236.1"/>
    <property type="molecule type" value="Genomic_DNA"/>
</dbReference>
<dbReference type="Proteomes" id="UP001214530">
    <property type="component" value="Chromosome"/>
</dbReference>
<dbReference type="AlphaFoldDB" id="A0AAJ5WCQ9"/>
<gene>
    <name evidence="1" type="ORF">P0Y49_08785</name>
</gene>
<protein>
    <submittedName>
        <fullName evidence="1">Uncharacterized protein</fullName>
    </submittedName>
</protein>